<sequence length="189" mass="21366">MLGQDRATKDISPILAEEFRRGFDLINEGHNSETWLRVAVWWLIKARIVSEALPVDSPSSRDVSSSQLPTWESTVSHDQAHLDKLKSAWILEEVVLKAPSSDNVSRNKIKGLVLDLARSLDGDLTQSRHRPSIDHLLKLDVGLFESFEQPVEAWENIPKAMDDPDTPHRWLTVDPGNGGRDPENIIYRT</sequence>
<keyword evidence="3" id="KW-1185">Reference proteome</keyword>
<dbReference type="EMBL" id="CAJPDS010000037">
    <property type="protein sequence ID" value="CAF9925026.1"/>
    <property type="molecule type" value="Genomic_DNA"/>
</dbReference>
<name>A0A8H3FPT9_9LECA</name>
<protein>
    <submittedName>
        <fullName evidence="2">Uncharacterized protein</fullName>
    </submittedName>
</protein>
<comment type="caution">
    <text evidence="2">The sequence shown here is derived from an EMBL/GenBank/DDBJ whole genome shotgun (WGS) entry which is preliminary data.</text>
</comment>
<organism evidence="2 3">
    <name type="scientific">Heterodermia speciosa</name>
    <dbReference type="NCBI Taxonomy" id="116794"/>
    <lineage>
        <taxon>Eukaryota</taxon>
        <taxon>Fungi</taxon>
        <taxon>Dikarya</taxon>
        <taxon>Ascomycota</taxon>
        <taxon>Pezizomycotina</taxon>
        <taxon>Lecanoromycetes</taxon>
        <taxon>OSLEUM clade</taxon>
        <taxon>Lecanoromycetidae</taxon>
        <taxon>Caliciales</taxon>
        <taxon>Physciaceae</taxon>
        <taxon>Heterodermia</taxon>
    </lineage>
</organism>
<accession>A0A8H3FPT9</accession>
<reference evidence="2" key="1">
    <citation type="submission" date="2021-03" db="EMBL/GenBank/DDBJ databases">
        <authorList>
            <person name="Tagirdzhanova G."/>
        </authorList>
    </citation>
    <scope>NUCLEOTIDE SEQUENCE</scope>
</reference>
<evidence type="ECO:0000313" key="3">
    <source>
        <dbReference type="Proteomes" id="UP000664521"/>
    </source>
</evidence>
<dbReference type="AlphaFoldDB" id="A0A8H3FPT9"/>
<gene>
    <name evidence="2" type="ORF">HETSPECPRED_005725</name>
</gene>
<dbReference type="Proteomes" id="UP000664521">
    <property type="component" value="Unassembled WGS sequence"/>
</dbReference>
<evidence type="ECO:0000256" key="1">
    <source>
        <dbReference type="SAM" id="MobiDB-lite"/>
    </source>
</evidence>
<proteinExistence type="predicted"/>
<feature type="region of interest" description="Disordered" evidence="1">
    <location>
        <begin position="159"/>
        <end position="189"/>
    </location>
</feature>
<dbReference type="OrthoDB" id="3045089at2759"/>
<evidence type="ECO:0000313" key="2">
    <source>
        <dbReference type="EMBL" id="CAF9925026.1"/>
    </source>
</evidence>